<gene>
    <name evidence="2" type="ORF">RHGRI_001645</name>
</gene>
<comment type="caution">
    <text evidence="2">The sequence shown here is derived from an EMBL/GenBank/DDBJ whole genome shotgun (WGS) entry which is preliminary data.</text>
</comment>
<feature type="region of interest" description="Disordered" evidence="1">
    <location>
        <begin position="121"/>
        <end position="149"/>
    </location>
</feature>
<evidence type="ECO:0000313" key="3">
    <source>
        <dbReference type="Proteomes" id="UP000823749"/>
    </source>
</evidence>
<feature type="region of interest" description="Disordered" evidence="1">
    <location>
        <begin position="279"/>
        <end position="423"/>
    </location>
</feature>
<organism evidence="2 3">
    <name type="scientific">Rhododendron griersonianum</name>
    <dbReference type="NCBI Taxonomy" id="479676"/>
    <lineage>
        <taxon>Eukaryota</taxon>
        <taxon>Viridiplantae</taxon>
        <taxon>Streptophyta</taxon>
        <taxon>Embryophyta</taxon>
        <taxon>Tracheophyta</taxon>
        <taxon>Spermatophyta</taxon>
        <taxon>Magnoliopsida</taxon>
        <taxon>eudicotyledons</taxon>
        <taxon>Gunneridae</taxon>
        <taxon>Pentapetalae</taxon>
        <taxon>asterids</taxon>
        <taxon>Ericales</taxon>
        <taxon>Ericaceae</taxon>
        <taxon>Ericoideae</taxon>
        <taxon>Rhodoreae</taxon>
        <taxon>Rhododendron</taxon>
    </lineage>
</organism>
<dbReference type="EMBL" id="JACTNZ010000001">
    <property type="protein sequence ID" value="KAG5565788.1"/>
    <property type="molecule type" value="Genomic_DNA"/>
</dbReference>
<evidence type="ECO:0000313" key="2">
    <source>
        <dbReference type="EMBL" id="KAG5565788.1"/>
    </source>
</evidence>
<protein>
    <submittedName>
        <fullName evidence="2">Uncharacterized protein</fullName>
    </submittedName>
</protein>
<evidence type="ECO:0000256" key="1">
    <source>
        <dbReference type="SAM" id="MobiDB-lite"/>
    </source>
</evidence>
<feature type="compositionally biased region" description="Basic and acidic residues" evidence="1">
    <location>
        <begin position="339"/>
        <end position="400"/>
    </location>
</feature>
<feature type="compositionally biased region" description="Basic residues" evidence="1">
    <location>
        <begin position="412"/>
        <end position="423"/>
    </location>
</feature>
<proteinExistence type="predicted"/>
<name>A0AAV6LNI0_9ERIC</name>
<keyword evidence="3" id="KW-1185">Reference proteome</keyword>
<sequence>MGAQQSKIGAEFYSISARSKHVGDSARLSHPHEDDPKLIARGSISPNGIINLSYSTALHGTAEGSCWSKIEVSGLDLVNHRRFPVIVPICSSSVSTVSEVRRLRLKRRSLLRRSKLKAAVNGGFRSPRAGGNQGDPSATVGDPWSYSRQPTGQRVYRRRSSFTTVRWSQSTQWKVQQQGYVEEFVLYPNQSEPQARRNPISTTHYFECIPLSFRTGVFCGKHLDVKKQSSISWLKPVAEKKKVTKPTWAEFLSWYNGQLRSKFDNLNLVSSEARVKPTNVEGGARMKQKEVDLDDAVVEDTPPSKIKAKRLQETHDEEGYSNGRTRSGSVARGNKAKHPRLDVKESAPKRTRSGSEARGIKAKQPRLDVEESVPKRSRSGSEARGIKAKQPRLDVEESGPKRTRSGSVVRGMKAKHPRSRKHRAVNVGDIRETAYRASLNGIKTLIEELELSDDHKKNHEENTILEDFQGHY</sequence>
<accession>A0AAV6LNI0</accession>
<dbReference type="AlphaFoldDB" id="A0AAV6LNI0"/>
<dbReference type="Proteomes" id="UP000823749">
    <property type="component" value="Chromosome 1"/>
</dbReference>
<reference evidence="2" key="1">
    <citation type="submission" date="2020-08" db="EMBL/GenBank/DDBJ databases">
        <title>Plant Genome Project.</title>
        <authorList>
            <person name="Zhang R.-G."/>
        </authorList>
    </citation>
    <scope>NUCLEOTIDE SEQUENCE</scope>
    <source>
        <strain evidence="2">WSP0</strain>
        <tissue evidence="2">Leaf</tissue>
    </source>
</reference>